<comment type="caution">
    <text evidence="1">The sequence shown here is derived from an EMBL/GenBank/DDBJ whole genome shotgun (WGS) entry which is preliminary data.</text>
</comment>
<dbReference type="AlphaFoldDB" id="A0A151N6I0"/>
<dbReference type="Proteomes" id="UP000050525">
    <property type="component" value="Unassembled WGS sequence"/>
</dbReference>
<keyword evidence="2" id="KW-1185">Reference proteome</keyword>
<evidence type="ECO:0000313" key="2">
    <source>
        <dbReference type="Proteomes" id="UP000050525"/>
    </source>
</evidence>
<sequence>MLYEPPVTIDDPQKEVDLFTVVWFLESPYGLYLVCQEVDSSPSYPKPQKDTLLQGVSNGVAQVWKTCLQQREDFPLGLKLRKIWDQGPESSQLSGQTPDWRVTIGSQKYLECCKYRSKLNSEWTNLINIFYVYKFRV</sequence>
<name>A0A151N6I0_ALLMI</name>
<reference evidence="1 2" key="1">
    <citation type="journal article" date="2012" name="Genome Biol.">
        <title>Sequencing three crocodilian genomes to illuminate the evolution of archosaurs and amniotes.</title>
        <authorList>
            <person name="St John J.A."/>
            <person name="Braun E.L."/>
            <person name="Isberg S.R."/>
            <person name="Miles L.G."/>
            <person name="Chong A.Y."/>
            <person name="Gongora J."/>
            <person name="Dalzell P."/>
            <person name="Moran C."/>
            <person name="Bed'hom B."/>
            <person name="Abzhanov A."/>
            <person name="Burgess S.C."/>
            <person name="Cooksey A.M."/>
            <person name="Castoe T.A."/>
            <person name="Crawford N.G."/>
            <person name="Densmore L.D."/>
            <person name="Drew J.C."/>
            <person name="Edwards S.V."/>
            <person name="Faircloth B.C."/>
            <person name="Fujita M.K."/>
            <person name="Greenwold M.J."/>
            <person name="Hoffmann F.G."/>
            <person name="Howard J.M."/>
            <person name="Iguchi T."/>
            <person name="Janes D.E."/>
            <person name="Khan S.Y."/>
            <person name="Kohno S."/>
            <person name="de Koning A.J."/>
            <person name="Lance S.L."/>
            <person name="McCarthy F.M."/>
            <person name="McCormack J.E."/>
            <person name="Merchant M.E."/>
            <person name="Peterson D.G."/>
            <person name="Pollock D.D."/>
            <person name="Pourmand N."/>
            <person name="Raney B.J."/>
            <person name="Roessler K.A."/>
            <person name="Sanford J.R."/>
            <person name="Sawyer R.H."/>
            <person name="Schmidt C.J."/>
            <person name="Triplett E.W."/>
            <person name="Tuberville T.D."/>
            <person name="Venegas-Anaya M."/>
            <person name="Howard J.T."/>
            <person name="Jarvis E.D."/>
            <person name="Guillette L.J.Jr."/>
            <person name="Glenn T.C."/>
            <person name="Green R.E."/>
            <person name="Ray D.A."/>
        </authorList>
    </citation>
    <scope>NUCLEOTIDE SEQUENCE [LARGE SCALE GENOMIC DNA]</scope>
    <source>
        <strain evidence="1">KSC_2009_1</strain>
    </source>
</reference>
<evidence type="ECO:0000313" key="1">
    <source>
        <dbReference type="EMBL" id="KYO32337.1"/>
    </source>
</evidence>
<protein>
    <submittedName>
        <fullName evidence="1">Uncharacterized protein</fullName>
    </submittedName>
</protein>
<dbReference type="EMBL" id="AKHW03003933">
    <property type="protein sequence ID" value="KYO32337.1"/>
    <property type="molecule type" value="Genomic_DNA"/>
</dbReference>
<gene>
    <name evidence="1" type="ORF">Y1Q_0002409</name>
</gene>
<organism evidence="1 2">
    <name type="scientific">Alligator mississippiensis</name>
    <name type="common">American alligator</name>
    <dbReference type="NCBI Taxonomy" id="8496"/>
    <lineage>
        <taxon>Eukaryota</taxon>
        <taxon>Metazoa</taxon>
        <taxon>Chordata</taxon>
        <taxon>Craniata</taxon>
        <taxon>Vertebrata</taxon>
        <taxon>Euteleostomi</taxon>
        <taxon>Archelosauria</taxon>
        <taxon>Archosauria</taxon>
        <taxon>Crocodylia</taxon>
        <taxon>Alligatoridae</taxon>
        <taxon>Alligatorinae</taxon>
        <taxon>Alligator</taxon>
    </lineage>
</organism>
<proteinExistence type="predicted"/>
<accession>A0A151N6I0</accession>